<dbReference type="KEGG" id="haby:HLVA_12600"/>
<gene>
    <name evidence="2" type="ORF">HLVA_12600</name>
</gene>
<dbReference type="EMBL" id="AP027059">
    <property type="protein sequence ID" value="BDU50691.1"/>
    <property type="molecule type" value="Genomic_DNA"/>
</dbReference>
<feature type="transmembrane region" description="Helical" evidence="1">
    <location>
        <begin position="44"/>
        <end position="62"/>
    </location>
</feature>
<protein>
    <submittedName>
        <fullName evidence="2">Uncharacterized protein</fullName>
    </submittedName>
</protein>
<keyword evidence="1" id="KW-0472">Membrane</keyword>
<evidence type="ECO:0000256" key="1">
    <source>
        <dbReference type="SAM" id="Phobius"/>
    </source>
</evidence>
<keyword evidence="3" id="KW-1185">Reference proteome</keyword>
<accession>A0AAU9DB18</accession>
<evidence type="ECO:0000313" key="2">
    <source>
        <dbReference type="EMBL" id="BDU50691.1"/>
    </source>
</evidence>
<name>A0AAU9DB18_9FUSO</name>
<sequence>MYKKNKFKENLKMYILRGLIPSIYGTISIGVFDNSFFIGDIPAVLILSIPLFFIVSFFIFVLESTVIKLFKDGISGKIILFFAILIAFLRSYVMGNLFDTLPGFLELMIYGSVVIWLEKRI</sequence>
<organism evidence="2 3">
    <name type="scientific">Haliovirga abyssi</name>
    <dbReference type="NCBI Taxonomy" id="2996794"/>
    <lineage>
        <taxon>Bacteria</taxon>
        <taxon>Fusobacteriati</taxon>
        <taxon>Fusobacteriota</taxon>
        <taxon>Fusobacteriia</taxon>
        <taxon>Fusobacteriales</taxon>
        <taxon>Haliovirgaceae</taxon>
        <taxon>Haliovirga</taxon>
    </lineage>
</organism>
<dbReference type="RefSeq" id="WP_307903551.1">
    <property type="nucleotide sequence ID" value="NZ_AP027059.1"/>
</dbReference>
<feature type="transmembrane region" description="Helical" evidence="1">
    <location>
        <begin position="14"/>
        <end position="32"/>
    </location>
</feature>
<proteinExistence type="predicted"/>
<keyword evidence="1" id="KW-1133">Transmembrane helix</keyword>
<evidence type="ECO:0000313" key="3">
    <source>
        <dbReference type="Proteomes" id="UP001321582"/>
    </source>
</evidence>
<keyword evidence="1" id="KW-0812">Transmembrane</keyword>
<feature type="transmembrane region" description="Helical" evidence="1">
    <location>
        <begin position="100"/>
        <end position="117"/>
    </location>
</feature>
<dbReference type="Proteomes" id="UP001321582">
    <property type="component" value="Chromosome"/>
</dbReference>
<feature type="transmembrane region" description="Helical" evidence="1">
    <location>
        <begin position="74"/>
        <end position="94"/>
    </location>
</feature>
<dbReference type="AlphaFoldDB" id="A0AAU9DB18"/>
<reference evidence="2 3" key="1">
    <citation type="submission" date="2022-11" db="EMBL/GenBank/DDBJ databases">
        <title>Haliovirga abyssi gen. nov., sp. nov., a mesophilic fermentative bacterium isolated from the Iheya North hydrothermal field and the proposal of Haliovirgaceae fam. nov.</title>
        <authorList>
            <person name="Miyazaki U."/>
            <person name="Tame A."/>
            <person name="Miyazaki J."/>
            <person name="Takai K."/>
            <person name="Sawayama S."/>
            <person name="Kitajima M."/>
            <person name="Okamoto A."/>
            <person name="Nakagawa S."/>
        </authorList>
    </citation>
    <scope>NUCLEOTIDE SEQUENCE [LARGE SCALE GENOMIC DNA]</scope>
    <source>
        <strain evidence="2 3">IC12</strain>
    </source>
</reference>